<reference evidence="4" key="1">
    <citation type="journal article" date="2020" name="mSystems">
        <title>Genome- and Community-Level Interaction Insights into Carbon Utilization and Element Cycling Functions of Hydrothermarchaeota in Hydrothermal Sediment.</title>
        <authorList>
            <person name="Zhou Z."/>
            <person name="Liu Y."/>
            <person name="Xu W."/>
            <person name="Pan J."/>
            <person name="Luo Z.H."/>
            <person name="Li M."/>
        </authorList>
    </citation>
    <scope>NUCLEOTIDE SEQUENCE [LARGE SCALE GENOMIC DNA]</scope>
    <source>
        <strain evidence="4">HyVt-389</strain>
    </source>
</reference>
<dbReference type="Pfam" id="PF00440">
    <property type="entry name" value="TetR_N"/>
    <property type="match status" value="1"/>
</dbReference>
<comment type="caution">
    <text evidence="4">The sequence shown here is derived from an EMBL/GenBank/DDBJ whole genome shotgun (WGS) entry which is preliminary data.</text>
</comment>
<evidence type="ECO:0000256" key="2">
    <source>
        <dbReference type="PROSITE-ProRule" id="PRU00335"/>
    </source>
</evidence>
<dbReference type="InterPro" id="IPR050624">
    <property type="entry name" value="HTH-type_Tx_Regulator"/>
</dbReference>
<feature type="domain" description="HTH tetR-type" evidence="3">
    <location>
        <begin position="18"/>
        <end position="78"/>
    </location>
</feature>
<feature type="DNA-binding region" description="H-T-H motif" evidence="2">
    <location>
        <begin position="41"/>
        <end position="60"/>
    </location>
</feature>
<evidence type="ECO:0000313" key="4">
    <source>
        <dbReference type="EMBL" id="HEC67408.1"/>
    </source>
</evidence>
<sequence>MENLNSKDLLGRREQERRWRRQYILNVAERLFAQKGYHQTTMAEIAKASEFGMATIYQFFKSKDKIYLTLLHEKIDLLLKLIKQAIEEAQTPLEKIKAIIQVKLKFFQKNRDFFRIYALHRQNIVVLLREELGKKIDEKYQEGLSTLAQIIEEGISQGEFKRFPPKEMAVLISGMIQALIHEWIKSEEEVQLTSKLPIILDFLFYGLKGKI</sequence>
<organism evidence="4">
    <name type="scientific">Desulfofervidus auxilii</name>
    <dbReference type="NCBI Taxonomy" id="1621989"/>
    <lineage>
        <taxon>Bacteria</taxon>
        <taxon>Pseudomonadati</taxon>
        <taxon>Thermodesulfobacteriota</taxon>
        <taxon>Candidatus Desulfofervidia</taxon>
        <taxon>Candidatus Desulfofervidales</taxon>
        <taxon>Candidatus Desulfofervidaceae</taxon>
        <taxon>Candidatus Desulfofervidus</taxon>
    </lineage>
</organism>
<dbReference type="GO" id="GO:0003677">
    <property type="term" value="F:DNA binding"/>
    <property type="evidence" value="ECO:0007669"/>
    <property type="project" value="UniProtKB-UniRule"/>
</dbReference>
<dbReference type="InterPro" id="IPR001647">
    <property type="entry name" value="HTH_TetR"/>
</dbReference>
<dbReference type="PRINTS" id="PR00455">
    <property type="entry name" value="HTHTETR"/>
</dbReference>
<dbReference type="PROSITE" id="PS50977">
    <property type="entry name" value="HTH_TETR_2"/>
    <property type="match status" value="1"/>
</dbReference>
<dbReference type="PANTHER" id="PTHR43479:SF11">
    <property type="entry name" value="ACREF_ENVCD OPERON REPRESSOR-RELATED"/>
    <property type="match status" value="1"/>
</dbReference>
<evidence type="ECO:0000259" key="3">
    <source>
        <dbReference type="PROSITE" id="PS50977"/>
    </source>
</evidence>
<proteinExistence type="predicted"/>
<dbReference type="InterPro" id="IPR009057">
    <property type="entry name" value="Homeodomain-like_sf"/>
</dbReference>
<dbReference type="AlphaFoldDB" id="A0A7C1VKJ0"/>
<dbReference type="PANTHER" id="PTHR43479">
    <property type="entry name" value="ACREF/ENVCD OPERON REPRESSOR-RELATED"/>
    <property type="match status" value="1"/>
</dbReference>
<dbReference type="Gene3D" id="1.10.357.10">
    <property type="entry name" value="Tetracycline Repressor, domain 2"/>
    <property type="match status" value="1"/>
</dbReference>
<dbReference type="Proteomes" id="UP000885738">
    <property type="component" value="Unassembled WGS sequence"/>
</dbReference>
<keyword evidence="1 2" id="KW-0238">DNA-binding</keyword>
<dbReference type="EMBL" id="DRIH01000036">
    <property type="protein sequence ID" value="HEC67408.1"/>
    <property type="molecule type" value="Genomic_DNA"/>
</dbReference>
<dbReference type="SUPFAM" id="SSF48498">
    <property type="entry name" value="Tetracyclin repressor-like, C-terminal domain"/>
    <property type="match status" value="1"/>
</dbReference>
<protein>
    <submittedName>
        <fullName evidence="4">TetR/AcrR family transcriptional regulator</fullName>
    </submittedName>
</protein>
<dbReference type="Pfam" id="PF08359">
    <property type="entry name" value="TetR_C_4"/>
    <property type="match status" value="1"/>
</dbReference>
<dbReference type="InterPro" id="IPR013570">
    <property type="entry name" value="Tscrpt_reg_YsiA_C"/>
</dbReference>
<dbReference type="SUPFAM" id="SSF46689">
    <property type="entry name" value="Homeodomain-like"/>
    <property type="match status" value="1"/>
</dbReference>
<dbReference type="Gene3D" id="1.10.10.60">
    <property type="entry name" value="Homeodomain-like"/>
    <property type="match status" value="1"/>
</dbReference>
<name>A0A7C1VKJ0_DESA2</name>
<evidence type="ECO:0000256" key="1">
    <source>
        <dbReference type="ARBA" id="ARBA00023125"/>
    </source>
</evidence>
<accession>A0A7C1VKJ0</accession>
<gene>
    <name evidence="4" type="ORF">ENI35_01115</name>
</gene>
<dbReference type="InterPro" id="IPR036271">
    <property type="entry name" value="Tet_transcr_reg_TetR-rel_C_sf"/>
</dbReference>